<comment type="caution">
    <text evidence="1">The sequence shown here is derived from an EMBL/GenBank/DDBJ whole genome shotgun (WGS) entry which is preliminary data.</text>
</comment>
<reference evidence="1 2" key="1">
    <citation type="submission" date="2019-05" db="EMBL/GenBank/DDBJ databases">
        <title>Genome of Alcanivorax gelatiniphagus, an oil degrading marine bacteria.</title>
        <authorList>
            <person name="Kwon K.K."/>
        </authorList>
    </citation>
    <scope>NUCLEOTIDE SEQUENCE [LARGE SCALE GENOMIC DNA]</scope>
    <source>
        <strain evidence="1 2">MEBiC 08158</strain>
    </source>
</reference>
<dbReference type="Proteomes" id="UP000739180">
    <property type="component" value="Unassembled WGS sequence"/>
</dbReference>
<gene>
    <name evidence="1" type="ORF">FGS76_00100</name>
</gene>
<accession>A0ABY2XS98</accession>
<organism evidence="1 2">
    <name type="scientific">Alloalcanivorax gelatiniphagus</name>
    <dbReference type="NCBI Taxonomy" id="1194167"/>
    <lineage>
        <taxon>Bacteria</taxon>
        <taxon>Pseudomonadati</taxon>
        <taxon>Pseudomonadota</taxon>
        <taxon>Gammaproteobacteria</taxon>
        <taxon>Oceanospirillales</taxon>
        <taxon>Alcanivoracaceae</taxon>
        <taxon>Alloalcanivorax</taxon>
    </lineage>
</organism>
<name>A0ABY2XS98_9GAMM</name>
<dbReference type="EMBL" id="VCQT01000001">
    <property type="protein sequence ID" value="TMW15208.1"/>
    <property type="molecule type" value="Genomic_DNA"/>
</dbReference>
<evidence type="ECO:0008006" key="3">
    <source>
        <dbReference type="Google" id="ProtNLM"/>
    </source>
</evidence>
<evidence type="ECO:0000313" key="2">
    <source>
        <dbReference type="Proteomes" id="UP000739180"/>
    </source>
</evidence>
<evidence type="ECO:0000313" key="1">
    <source>
        <dbReference type="EMBL" id="TMW15208.1"/>
    </source>
</evidence>
<dbReference type="RefSeq" id="WP_138770602.1">
    <property type="nucleotide sequence ID" value="NZ_JBHSSX010000015.1"/>
</dbReference>
<proteinExistence type="predicted"/>
<keyword evidence="2" id="KW-1185">Reference proteome</keyword>
<sequence>MQRTHQGLKARQRAERVGYSDNLGLRVHRALSWLDRAEHEADPDSRFIFLWIAFNAAYAKTLMIGFTSTSQPASKPPRKPLTTPWPDRIHRRCLSIVSSRIYILRNQIIHAGATWNGSVNRVQIRDCVAILGDLVPRVIEVMMDNPGGLWSEAGYPVVG</sequence>
<protein>
    <recommendedName>
        <fullName evidence="3">Apea-like HEPN domain-containing protein</fullName>
    </recommendedName>
</protein>